<organism evidence="1 2">
    <name type="scientific">Thauera phenolivorans</name>
    <dbReference type="NCBI Taxonomy" id="1792543"/>
    <lineage>
        <taxon>Bacteria</taxon>
        <taxon>Pseudomonadati</taxon>
        <taxon>Pseudomonadota</taxon>
        <taxon>Betaproteobacteria</taxon>
        <taxon>Rhodocyclales</taxon>
        <taxon>Zoogloeaceae</taxon>
        <taxon>Thauera</taxon>
    </lineage>
</organism>
<accession>A0A7X7R7Q9</accession>
<protein>
    <submittedName>
        <fullName evidence="1">Uncharacterized protein</fullName>
    </submittedName>
</protein>
<evidence type="ECO:0000313" key="1">
    <source>
        <dbReference type="EMBL" id="NLF53786.1"/>
    </source>
</evidence>
<dbReference type="Proteomes" id="UP000536534">
    <property type="component" value="Unassembled WGS sequence"/>
</dbReference>
<dbReference type="RefSeq" id="WP_068809523.1">
    <property type="nucleotide sequence ID" value="NZ_MBFM01000006.1"/>
</dbReference>
<sequence>MNSTDLQTYMRPATTAGMALSLLAFGAFAGSLDGRATAIAATPKPATSVQDNLDSSRLEAKLFLHRPGFVATAGATR</sequence>
<reference evidence="1 2" key="1">
    <citation type="journal article" date="2020" name="Biotechnol. Biofuels">
        <title>New insights from the biogas microbiome by comprehensive genome-resolved metagenomics of nearly 1600 species originating from multiple anaerobic digesters.</title>
        <authorList>
            <person name="Campanaro S."/>
            <person name="Treu L."/>
            <person name="Rodriguez-R L.M."/>
            <person name="Kovalovszki A."/>
            <person name="Ziels R.M."/>
            <person name="Maus I."/>
            <person name="Zhu X."/>
            <person name="Kougias P.G."/>
            <person name="Basile A."/>
            <person name="Luo G."/>
            <person name="Schluter A."/>
            <person name="Konstantinidis K.T."/>
            <person name="Angelidaki I."/>
        </authorList>
    </citation>
    <scope>NUCLEOTIDE SEQUENCE [LARGE SCALE GENOMIC DNA]</scope>
    <source>
        <strain evidence="1">AS06rmzACSIP_256</strain>
    </source>
</reference>
<gene>
    <name evidence="1" type="ORF">GX576_05195</name>
</gene>
<comment type="caution">
    <text evidence="1">The sequence shown here is derived from an EMBL/GenBank/DDBJ whole genome shotgun (WGS) entry which is preliminary data.</text>
</comment>
<proteinExistence type="predicted"/>
<dbReference type="EMBL" id="JAAYYV010000136">
    <property type="protein sequence ID" value="NLF53786.1"/>
    <property type="molecule type" value="Genomic_DNA"/>
</dbReference>
<dbReference type="AlphaFoldDB" id="A0A7X7R7Q9"/>
<name>A0A7X7R7Q9_9RHOO</name>
<evidence type="ECO:0000313" key="2">
    <source>
        <dbReference type="Proteomes" id="UP000536534"/>
    </source>
</evidence>